<dbReference type="AlphaFoldDB" id="A0AA95H369"/>
<dbReference type="InterPro" id="IPR011990">
    <property type="entry name" value="TPR-like_helical_dom_sf"/>
</dbReference>
<reference evidence="2" key="2">
    <citation type="submission" date="2023-04" db="EMBL/GenBank/DDBJ databases">
        <authorList>
            <person name="Beletskiy A.V."/>
            <person name="Mardanov A.V."/>
            <person name="Ravin N.V."/>
        </authorList>
    </citation>
    <scope>NUCLEOTIDE SEQUENCE</scope>
    <source>
        <strain evidence="2">GKL-01</strain>
    </source>
</reference>
<dbReference type="SUPFAM" id="SSF48452">
    <property type="entry name" value="TPR-like"/>
    <property type="match status" value="1"/>
</dbReference>
<evidence type="ECO:0008006" key="3">
    <source>
        <dbReference type="Google" id="ProtNLM"/>
    </source>
</evidence>
<organism evidence="2">
    <name type="scientific">Candidatus Thiocaldithrix dubininis</name>
    <dbReference type="NCBI Taxonomy" id="3080823"/>
    <lineage>
        <taxon>Bacteria</taxon>
        <taxon>Pseudomonadati</taxon>
        <taxon>Pseudomonadota</taxon>
        <taxon>Gammaproteobacteria</taxon>
        <taxon>Thiotrichales</taxon>
        <taxon>Thiotrichaceae</taxon>
        <taxon>Candidatus Thiocaldithrix</taxon>
    </lineage>
</organism>
<sequence length="457" mass="52042">MPVFMEANPIHTIVFPAYKAHTFHRINVEYLAPLQAMRRDGIYKTLTKGIRTNLRKIGSEDDVVHSLRPQLENLASHLSLQTLQLVQARQHLHSNLEHLTQTPHPPLTHAASLESINFDQQLQAVETCLFEALYLNEQDYRAHFELGWLYLFLLGKLPEASAHFALASQQAQTADPQFAVFALRHLADTQYGLGHYSDAIETALQGLYQQAQPDLEQVYECARYLAIAGEHSQATQRLAKIVITSPVYYVQAQAEPDFAHNAEVTALLQDLRNLHLHKIQQQARLQWQSSKSAQFALPDRIDAQQIFKQISQQHLEVLDGLPYVTLSQRAQQISELMVLSSEQRILQTLQQRAQHYAQLAQHKRDKWQWINKIGGFCLHSASILLLASIMFYVMKSLLSAFGLGLLVGVDTFITWLFTGMFFLGCLGVVLFQFAPLGIKKLLRKQLELDNTYQLLQT</sequence>
<gene>
    <name evidence="2" type="ORF">QJT80_09340</name>
</gene>
<dbReference type="KEGG" id="tdu:QJT80_09340"/>
<accession>A0AA95H369</accession>
<evidence type="ECO:0000256" key="1">
    <source>
        <dbReference type="SAM" id="Phobius"/>
    </source>
</evidence>
<proteinExistence type="predicted"/>
<keyword evidence="1" id="KW-0472">Membrane</keyword>
<evidence type="ECO:0000313" key="2">
    <source>
        <dbReference type="EMBL" id="WGZ89705.1"/>
    </source>
</evidence>
<name>A0AA95H369_9GAMM</name>
<dbReference type="Proteomes" id="UP001300672">
    <property type="component" value="Chromosome"/>
</dbReference>
<keyword evidence="1" id="KW-0812">Transmembrane</keyword>
<dbReference type="EMBL" id="CP124755">
    <property type="protein sequence ID" value="WGZ89705.1"/>
    <property type="molecule type" value="Genomic_DNA"/>
</dbReference>
<keyword evidence="1" id="KW-1133">Transmembrane helix</keyword>
<dbReference type="Gene3D" id="1.25.40.10">
    <property type="entry name" value="Tetratricopeptide repeat domain"/>
    <property type="match status" value="1"/>
</dbReference>
<protein>
    <recommendedName>
        <fullName evidence="3">Tetratricopeptide repeat protein</fullName>
    </recommendedName>
</protein>
<feature type="transmembrane region" description="Helical" evidence="1">
    <location>
        <begin position="413"/>
        <end position="434"/>
    </location>
</feature>
<reference evidence="2" key="1">
    <citation type="journal article" date="2023" name="Int. J. Mol. Sci.">
        <title>Metagenomics Revealed a New Genus 'Candidatus Thiocaldithrix dubininis' gen. nov., sp. nov. and a New Species 'Candidatus Thiothrix putei' sp. nov. in the Family Thiotrichaceae, Some Members of Which Have Traits of Both Na+- and H+-Motive Energetics.</title>
        <authorList>
            <person name="Ravin N.V."/>
            <person name="Muntyan M.S."/>
            <person name="Smolyakov D.D."/>
            <person name="Rudenko T.S."/>
            <person name="Beletsky A.V."/>
            <person name="Mardanov A.V."/>
            <person name="Grabovich M.Y."/>
        </authorList>
    </citation>
    <scope>NUCLEOTIDE SEQUENCE</scope>
    <source>
        <strain evidence="2">GKL-01</strain>
    </source>
</reference>